<dbReference type="InterPro" id="IPR003395">
    <property type="entry name" value="RecF/RecN/SMC_N"/>
</dbReference>
<dbReference type="Gene3D" id="3.30.70.1620">
    <property type="match status" value="1"/>
</dbReference>
<dbReference type="InterPro" id="IPR027417">
    <property type="entry name" value="P-loop_NTPase"/>
</dbReference>
<keyword evidence="12" id="KW-1185">Reference proteome</keyword>
<dbReference type="Gene3D" id="6.10.140.1720">
    <property type="match status" value="1"/>
</dbReference>
<dbReference type="CDD" id="cd03278">
    <property type="entry name" value="ABC_SMC_barmotin"/>
    <property type="match status" value="1"/>
</dbReference>
<dbReference type="Gene3D" id="3.40.50.300">
    <property type="entry name" value="P-loop containing nucleotide triphosphate hydrolases"/>
    <property type="match status" value="2"/>
</dbReference>
<dbReference type="FunFam" id="3.40.50.300:FF:000901">
    <property type="entry name" value="Chromosome partition protein Smc"/>
    <property type="match status" value="1"/>
</dbReference>
<evidence type="ECO:0000256" key="1">
    <source>
        <dbReference type="ARBA" id="ARBA00004496"/>
    </source>
</evidence>
<feature type="binding site" evidence="7">
    <location>
        <begin position="32"/>
        <end position="39"/>
    </location>
    <ligand>
        <name>ATP</name>
        <dbReference type="ChEBI" id="CHEBI:30616"/>
    </ligand>
</feature>
<dbReference type="FunFam" id="3.40.50.300:FF:000984">
    <property type="entry name" value="Chromosome partition protein Smc"/>
    <property type="match status" value="1"/>
</dbReference>
<dbReference type="SUPFAM" id="SSF52540">
    <property type="entry name" value="P-loop containing nucleoside triphosphate hydrolases"/>
    <property type="match status" value="1"/>
</dbReference>
<dbReference type="GO" id="GO:0007059">
    <property type="term" value="P:chromosome segregation"/>
    <property type="evidence" value="ECO:0007669"/>
    <property type="project" value="UniProtKB-UniRule"/>
</dbReference>
<evidence type="ECO:0000256" key="7">
    <source>
        <dbReference type="HAMAP-Rule" id="MF_01894"/>
    </source>
</evidence>
<dbReference type="NCBIfam" id="TIGR02168">
    <property type="entry name" value="SMC_prok_B"/>
    <property type="match status" value="1"/>
</dbReference>
<sequence length="1185" mass="128383">MHLKTLTMRGFKSFATATTVRFEPGINAVVGPNGSGKSNVVDALAWVMGEQGAKTLRGGSMADVIFAGTSRRPALGRAEVSLTIDNSDGVLPIEYSEVTITRTLFRAGGSEYAINGTPARLLDVQELLSDTGMGREMHVIIGQGRLDEVLTSSPEERRNIVEEAAGVLKHRRRKEKTLRKLEAMKGSFTRVEDLTAELRRQLGPLAKQAEAARRAQVIQATERDARARLLADDLAQAQARLEAGAAEDQRTAQLREENQAALTQARAALAEAEEHHARLSPQLSALRDSSERLASLEERFRAMDELARERERTLSTMPARGGQDDPEELQARAVRARAEEEELEGRVREAQDALRTVLTQREETETAESAAERAYNQASRARADARENAARRAGKVSAVRSRLEALQAEVERVEKDVAAARQRVQTTSVQVTDIEEELVATSAGDDTLATTHEEHTRAHLAARAAVEEARANEARAREEMARLQAIVDTLALSLEPEDATAWAIEHGAALLRDHLHVERGWESAAENALMGAASGAVVDNLDSAVDILRGAAQVQAGRLTLTIAGGKNDDAAAAAREAALNAAFETVRPDPDAAVHALAVVSGSQSGSDLAGLLTQLLAGTALTADLVTARQLVSAGAPRAVTRTGDIITACTATGGEATAAATLARQAAYQEASEQLDAAATAADEAAAALRKAETAEEDARARAEASGSELTARDSNLAAATAQLGALRQALSAARADEERAVARAASLREDIAARQAELDSFAEPEEDTADIPGDGELARLSQQRDSAHEAAVGARKQETEARLALRTAEERFRALSGRADALDNRARLARERIEREERARQIRGQHAVLAGQVAAGAVRALAYVRSLRAEVAERRRRVEEEQHGAEGQLTHLRERVDQLRTRERELADSTHARELATARARMEYEQLATGALEDLGVDSTTLVEEFGPHIQVPTEDGAVPYVRAEQERRLATAQRALARLGTINPLALEEHAALEERQKYLAQQLDDLKKTRADLLDIVAELDERVTLVMKAALSDISARFEQVFARLFPGGEGRLIITDPENVLTTGVEIEARPPGKRVKRLSLLSGGERSLTAIAFLVAIFMARPSPFYVMDEVEAALDDVNLGRLLEIFRELQRSSQLLVITHQKRTMEIADALYGVAMREDGVSTVVSQRMSELREQ</sequence>
<evidence type="ECO:0000313" key="12">
    <source>
        <dbReference type="Proteomes" id="UP001284901"/>
    </source>
</evidence>
<dbReference type="PANTHER" id="PTHR43977">
    <property type="entry name" value="STRUCTURAL MAINTENANCE OF CHROMOSOMES PROTEIN 3"/>
    <property type="match status" value="1"/>
</dbReference>
<dbReference type="GO" id="GO:0005524">
    <property type="term" value="F:ATP binding"/>
    <property type="evidence" value="ECO:0007669"/>
    <property type="project" value="UniProtKB-UniRule"/>
</dbReference>
<comment type="caution">
    <text evidence="10">The sequence shown here is derived from an EMBL/GenBank/DDBJ whole genome shotgun (WGS) entry which is preliminary data.</text>
</comment>
<dbReference type="RefSeq" id="WP_257959906.1">
    <property type="nucleotide sequence ID" value="NZ_CAUPFC010000001.1"/>
</dbReference>
<protein>
    <recommendedName>
        <fullName evidence="7">Chromosome partition protein Smc</fullName>
    </recommendedName>
</protein>
<dbReference type="GO" id="GO:0005737">
    <property type="term" value="C:cytoplasm"/>
    <property type="evidence" value="ECO:0007669"/>
    <property type="project" value="UniProtKB-SubCell"/>
</dbReference>
<reference evidence="10 12" key="1">
    <citation type="submission" date="2023-10" db="EMBL/GenBank/DDBJ databases">
        <title>Whole Genome based description of the genera Actinobaculum and Actinotignum reveals a complex phylogenetic relationship within the species included in the genus Actinotignum.</title>
        <authorList>
            <person name="Jensen C.S."/>
            <person name="Dargis R."/>
            <person name="Kemp M."/>
            <person name="Christensen J.J."/>
        </authorList>
    </citation>
    <scope>NUCLEOTIDE SEQUENCE</scope>
    <source>
        <strain evidence="11 12">SLA_B089</strain>
        <strain evidence="10">SLA_B245</strain>
    </source>
</reference>
<evidence type="ECO:0000256" key="4">
    <source>
        <dbReference type="ARBA" id="ARBA00022840"/>
    </source>
</evidence>
<dbReference type="InterPro" id="IPR036277">
    <property type="entry name" value="SMC_hinge_sf"/>
</dbReference>
<feature type="region of interest" description="Disordered" evidence="8">
    <location>
        <begin position="359"/>
        <end position="382"/>
    </location>
</feature>
<dbReference type="SUPFAM" id="SSF75553">
    <property type="entry name" value="Smc hinge domain"/>
    <property type="match status" value="1"/>
</dbReference>
<feature type="coiled-coil region" evidence="7">
    <location>
        <begin position="459"/>
        <end position="486"/>
    </location>
</feature>
<organism evidence="10 13">
    <name type="scientific">Actinotignum timonense</name>
    <dbReference type="NCBI Taxonomy" id="1870995"/>
    <lineage>
        <taxon>Bacteria</taxon>
        <taxon>Bacillati</taxon>
        <taxon>Actinomycetota</taxon>
        <taxon>Actinomycetes</taxon>
        <taxon>Actinomycetales</taxon>
        <taxon>Actinomycetaceae</taxon>
        <taxon>Actinotignum</taxon>
    </lineage>
</organism>
<keyword evidence="3 7" id="KW-0547">Nucleotide-binding</keyword>
<evidence type="ECO:0000256" key="2">
    <source>
        <dbReference type="ARBA" id="ARBA00022490"/>
    </source>
</evidence>
<dbReference type="EMBL" id="JAWNFY010000003">
    <property type="protein sequence ID" value="MDY5145713.1"/>
    <property type="molecule type" value="Genomic_DNA"/>
</dbReference>
<dbReference type="GO" id="GO:0007062">
    <property type="term" value="P:sister chromatid cohesion"/>
    <property type="evidence" value="ECO:0007669"/>
    <property type="project" value="InterPro"/>
</dbReference>
<evidence type="ECO:0000313" key="13">
    <source>
        <dbReference type="Proteomes" id="UP001288320"/>
    </source>
</evidence>
<feature type="compositionally biased region" description="Basic and acidic residues" evidence="8">
    <location>
        <begin position="693"/>
        <end position="706"/>
    </location>
</feature>
<evidence type="ECO:0000256" key="5">
    <source>
        <dbReference type="ARBA" id="ARBA00023054"/>
    </source>
</evidence>
<gene>
    <name evidence="7 10" type="primary">smc</name>
    <name evidence="10" type="ORF">R6G74_00685</name>
    <name evidence="11" type="ORF">R6P33_01580</name>
</gene>
<feature type="coiled-coil region" evidence="7">
    <location>
        <begin position="809"/>
        <end position="843"/>
    </location>
</feature>
<feature type="region of interest" description="Disordered" evidence="8">
    <location>
        <begin position="693"/>
        <end position="714"/>
    </location>
</feature>
<feature type="coiled-coil region" evidence="7">
    <location>
        <begin position="255"/>
        <end position="306"/>
    </location>
</feature>
<feature type="compositionally biased region" description="Low complexity" evidence="8">
    <location>
        <begin position="367"/>
        <end position="380"/>
    </location>
</feature>
<dbReference type="Proteomes" id="UP001284901">
    <property type="component" value="Unassembled WGS sequence"/>
</dbReference>
<dbReference type="AlphaFoldDB" id="A0AAW9HHE0"/>
<comment type="domain">
    <text evidence="7">Contains large globular domains required for ATP hydrolysis at each terminus and a third globular domain forming a flexible hinge near the middle of the molecule. These domains are separated by coiled-coil structures.</text>
</comment>
<dbReference type="PIRSF" id="PIRSF005719">
    <property type="entry name" value="SMC"/>
    <property type="match status" value="1"/>
</dbReference>
<evidence type="ECO:0000313" key="10">
    <source>
        <dbReference type="EMBL" id="MDY5139836.1"/>
    </source>
</evidence>
<feature type="domain" description="SMC hinge" evidence="9">
    <location>
        <begin position="505"/>
        <end position="634"/>
    </location>
</feature>
<evidence type="ECO:0000256" key="6">
    <source>
        <dbReference type="ARBA" id="ARBA00023125"/>
    </source>
</evidence>
<comment type="subunit">
    <text evidence="7">Homodimer.</text>
</comment>
<evidence type="ECO:0000313" key="11">
    <source>
        <dbReference type="EMBL" id="MDY5145713.1"/>
    </source>
</evidence>
<proteinExistence type="inferred from homology"/>
<dbReference type="Pfam" id="PF06470">
    <property type="entry name" value="SMC_hinge"/>
    <property type="match status" value="1"/>
</dbReference>
<name>A0AAW9HHE0_9ACTO</name>
<dbReference type="HAMAP" id="MF_01894">
    <property type="entry name" value="Smc_prok"/>
    <property type="match status" value="1"/>
</dbReference>
<feature type="coiled-coil region" evidence="7">
    <location>
        <begin position="995"/>
        <end position="1029"/>
    </location>
</feature>
<dbReference type="Proteomes" id="UP001288320">
    <property type="component" value="Unassembled WGS sequence"/>
</dbReference>
<evidence type="ECO:0000256" key="8">
    <source>
        <dbReference type="SAM" id="MobiDB-lite"/>
    </source>
</evidence>
<evidence type="ECO:0000259" key="9">
    <source>
        <dbReference type="SMART" id="SM00968"/>
    </source>
</evidence>
<evidence type="ECO:0000256" key="3">
    <source>
        <dbReference type="ARBA" id="ARBA00022741"/>
    </source>
</evidence>
<comment type="similarity">
    <text evidence="7">Belongs to the SMC family.</text>
</comment>
<keyword evidence="5 7" id="KW-0175">Coiled coil</keyword>
<dbReference type="GO" id="GO:0006260">
    <property type="term" value="P:DNA replication"/>
    <property type="evidence" value="ECO:0007669"/>
    <property type="project" value="UniProtKB-UniRule"/>
</dbReference>
<dbReference type="InterPro" id="IPR010935">
    <property type="entry name" value="SMC_hinge"/>
</dbReference>
<keyword evidence="2 7" id="KW-0963">Cytoplasm</keyword>
<dbReference type="GO" id="GO:0016887">
    <property type="term" value="F:ATP hydrolysis activity"/>
    <property type="evidence" value="ECO:0007669"/>
    <property type="project" value="InterPro"/>
</dbReference>
<accession>A0AAW9HHE0</accession>
<comment type="function">
    <text evidence="7">Required for chromosome condensation and partitioning.</text>
</comment>
<keyword evidence="6 7" id="KW-0238">DNA-binding</keyword>
<dbReference type="InterPro" id="IPR024704">
    <property type="entry name" value="SMC"/>
</dbReference>
<dbReference type="GO" id="GO:0003677">
    <property type="term" value="F:DNA binding"/>
    <property type="evidence" value="ECO:0007669"/>
    <property type="project" value="UniProtKB-UniRule"/>
</dbReference>
<dbReference type="InterPro" id="IPR011890">
    <property type="entry name" value="SMC_prok"/>
</dbReference>
<comment type="subcellular location">
    <subcellularLocation>
        <location evidence="1 7">Cytoplasm</location>
    </subcellularLocation>
</comment>
<dbReference type="Pfam" id="PF02463">
    <property type="entry name" value="SMC_N"/>
    <property type="match status" value="1"/>
</dbReference>
<dbReference type="Gene3D" id="1.20.1060.20">
    <property type="match status" value="1"/>
</dbReference>
<feature type="coiled-coil region" evidence="7">
    <location>
        <begin position="879"/>
        <end position="913"/>
    </location>
</feature>
<keyword evidence="4 7" id="KW-0067">ATP-binding</keyword>
<dbReference type="GO" id="GO:0030261">
    <property type="term" value="P:chromosome condensation"/>
    <property type="evidence" value="ECO:0007669"/>
    <property type="project" value="InterPro"/>
</dbReference>
<dbReference type="EMBL" id="JAWNFV010000001">
    <property type="protein sequence ID" value="MDY5139836.1"/>
    <property type="molecule type" value="Genomic_DNA"/>
</dbReference>
<dbReference type="SMART" id="SM00968">
    <property type="entry name" value="SMC_hinge"/>
    <property type="match status" value="1"/>
</dbReference>
<dbReference type="GO" id="GO:0005694">
    <property type="term" value="C:chromosome"/>
    <property type="evidence" value="ECO:0007669"/>
    <property type="project" value="InterPro"/>
</dbReference>